<feature type="compositionally biased region" description="Polar residues" evidence="3">
    <location>
        <begin position="1"/>
        <end position="12"/>
    </location>
</feature>
<dbReference type="SMART" id="SM00398">
    <property type="entry name" value="HMG"/>
    <property type="match status" value="1"/>
</dbReference>
<dbReference type="AlphaFoldDB" id="A0A8J9XA36"/>
<proteinExistence type="predicted"/>
<dbReference type="EMBL" id="OU594944">
    <property type="protein sequence ID" value="CAG9288583.1"/>
    <property type="molecule type" value="Genomic_DNA"/>
</dbReference>
<gene>
    <name evidence="5" type="ORF">PTTT1_LOCUS38993</name>
</gene>
<keyword evidence="2" id="KW-0539">Nucleus</keyword>
<feature type="compositionally biased region" description="Polar residues" evidence="3">
    <location>
        <begin position="148"/>
        <end position="161"/>
    </location>
</feature>
<feature type="DNA-binding region" description="HMG box" evidence="2">
    <location>
        <begin position="53"/>
        <end position="133"/>
    </location>
</feature>
<feature type="compositionally biased region" description="Basic residues" evidence="3">
    <location>
        <begin position="30"/>
        <end position="43"/>
    </location>
</feature>
<dbReference type="InterPro" id="IPR036910">
    <property type="entry name" value="HMG_box_dom_sf"/>
</dbReference>
<dbReference type="InterPro" id="IPR050342">
    <property type="entry name" value="HMGB"/>
</dbReference>
<dbReference type="PANTHER" id="PTHR48112">
    <property type="entry name" value="HIGH MOBILITY GROUP PROTEIN DSP1"/>
    <property type="match status" value="1"/>
</dbReference>
<evidence type="ECO:0000259" key="4">
    <source>
        <dbReference type="PROSITE" id="PS50118"/>
    </source>
</evidence>
<dbReference type="PROSITE" id="PS50118">
    <property type="entry name" value="HMG_BOX_2"/>
    <property type="match status" value="1"/>
</dbReference>
<accession>A0A8J9XA36</accession>
<dbReference type="GO" id="GO:0003677">
    <property type="term" value="F:DNA binding"/>
    <property type="evidence" value="ECO:0007669"/>
    <property type="project" value="UniProtKB-UniRule"/>
</dbReference>
<evidence type="ECO:0000256" key="3">
    <source>
        <dbReference type="SAM" id="MobiDB-lite"/>
    </source>
</evidence>
<sequence>MNSSFQDPTFQDSKFAGPCKNACSDLLRSGTRKRSSRGRRKRKETVSPGLRKPKRCLTAYNIFYQHEREATLLELPMNPSGKPRSASGKIAFIDLVRNIALKWKALDTKSRKYFEELAVKDRERYAIDMAQWRSRKRRTEIEAEQQEKSTSQSDVNKSSNPVPMLVSRSMVVTGSDEFLPFQCSSRNSGFMEMKEFWSLQELKPSLKNQGHLGSMDKLQQRNEPQVWGGISSFYHVTDMRGPKISDLISKLDAESISFLVETFTIDRKLTAKPIWGPPAVTVETSRK</sequence>
<dbReference type="SUPFAM" id="SSF47095">
    <property type="entry name" value="HMG-box"/>
    <property type="match status" value="1"/>
</dbReference>
<feature type="domain" description="HMG box" evidence="4">
    <location>
        <begin position="53"/>
        <end position="133"/>
    </location>
</feature>
<dbReference type="Gene3D" id="1.10.30.10">
    <property type="entry name" value="High mobility group box domain"/>
    <property type="match status" value="1"/>
</dbReference>
<evidence type="ECO:0000256" key="1">
    <source>
        <dbReference type="ARBA" id="ARBA00023125"/>
    </source>
</evidence>
<name>A0A8J9XA36_PHATR</name>
<dbReference type="Proteomes" id="UP000836788">
    <property type="component" value="Chromosome 3"/>
</dbReference>
<feature type="region of interest" description="Disordered" evidence="3">
    <location>
        <begin position="1"/>
        <end position="50"/>
    </location>
</feature>
<dbReference type="InterPro" id="IPR009071">
    <property type="entry name" value="HMG_box_dom"/>
</dbReference>
<dbReference type="PANTHER" id="PTHR48112:SF15">
    <property type="entry name" value="HMG BOX DOMAIN-CONTAINING PROTEIN"/>
    <property type="match status" value="1"/>
</dbReference>
<keyword evidence="1 2" id="KW-0238">DNA-binding</keyword>
<reference evidence="5" key="1">
    <citation type="submission" date="2022-02" db="EMBL/GenBank/DDBJ databases">
        <authorList>
            <person name="Giguere J D."/>
        </authorList>
    </citation>
    <scope>NUCLEOTIDE SEQUENCE</scope>
    <source>
        <strain evidence="5">CCAP 1055/1</strain>
    </source>
</reference>
<protein>
    <recommendedName>
        <fullName evidence="4">HMG box domain-containing protein</fullName>
    </recommendedName>
</protein>
<feature type="region of interest" description="Disordered" evidence="3">
    <location>
        <begin position="136"/>
        <end position="161"/>
    </location>
</feature>
<dbReference type="GO" id="GO:0005634">
    <property type="term" value="C:nucleus"/>
    <property type="evidence" value="ECO:0007669"/>
    <property type="project" value="UniProtKB-UniRule"/>
</dbReference>
<evidence type="ECO:0000313" key="5">
    <source>
        <dbReference type="EMBL" id="CAG9288583.1"/>
    </source>
</evidence>
<organism evidence="5">
    <name type="scientific">Phaeodactylum tricornutum</name>
    <name type="common">Diatom</name>
    <dbReference type="NCBI Taxonomy" id="2850"/>
    <lineage>
        <taxon>Eukaryota</taxon>
        <taxon>Sar</taxon>
        <taxon>Stramenopiles</taxon>
        <taxon>Ochrophyta</taxon>
        <taxon>Bacillariophyta</taxon>
        <taxon>Bacillariophyceae</taxon>
        <taxon>Bacillariophycidae</taxon>
        <taxon>Naviculales</taxon>
        <taxon>Phaeodactylaceae</taxon>
        <taxon>Phaeodactylum</taxon>
    </lineage>
</organism>
<evidence type="ECO:0000256" key="2">
    <source>
        <dbReference type="PROSITE-ProRule" id="PRU00267"/>
    </source>
</evidence>
<dbReference type="Pfam" id="PF09011">
    <property type="entry name" value="HMG_box_2"/>
    <property type="match status" value="1"/>
</dbReference>